<dbReference type="AlphaFoldDB" id="A0A4S8IXY5"/>
<protein>
    <submittedName>
        <fullName evidence="1">Uncharacterized protein</fullName>
    </submittedName>
</protein>
<comment type="caution">
    <text evidence="1">The sequence shown here is derived from an EMBL/GenBank/DDBJ whole genome shotgun (WGS) entry which is preliminary data.</text>
</comment>
<proteinExistence type="predicted"/>
<dbReference type="EMBL" id="PYDT01000008">
    <property type="protein sequence ID" value="THU53753.1"/>
    <property type="molecule type" value="Genomic_DNA"/>
</dbReference>
<dbReference type="Proteomes" id="UP000317650">
    <property type="component" value="Chromosome 10"/>
</dbReference>
<sequence>MTHGSGDEVVTNSCGGLHPVSSLSSCIINRRTTIESGFTTHSSSQLLLTRSSWNLKRKASADPQESRLDFRDDS</sequence>
<organism evidence="1 2">
    <name type="scientific">Musa balbisiana</name>
    <name type="common">Banana</name>
    <dbReference type="NCBI Taxonomy" id="52838"/>
    <lineage>
        <taxon>Eukaryota</taxon>
        <taxon>Viridiplantae</taxon>
        <taxon>Streptophyta</taxon>
        <taxon>Embryophyta</taxon>
        <taxon>Tracheophyta</taxon>
        <taxon>Spermatophyta</taxon>
        <taxon>Magnoliopsida</taxon>
        <taxon>Liliopsida</taxon>
        <taxon>Zingiberales</taxon>
        <taxon>Musaceae</taxon>
        <taxon>Musa</taxon>
    </lineage>
</organism>
<name>A0A4S8IXY5_MUSBA</name>
<reference evidence="1 2" key="1">
    <citation type="journal article" date="2019" name="Nat. Plants">
        <title>Genome sequencing of Musa balbisiana reveals subgenome evolution and function divergence in polyploid bananas.</title>
        <authorList>
            <person name="Yao X."/>
        </authorList>
    </citation>
    <scope>NUCLEOTIDE SEQUENCE [LARGE SCALE GENOMIC DNA]</scope>
    <source>
        <strain evidence="2">cv. DH-PKW</strain>
        <tissue evidence="1">Leaves</tissue>
    </source>
</reference>
<evidence type="ECO:0000313" key="2">
    <source>
        <dbReference type="Proteomes" id="UP000317650"/>
    </source>
</evidence>
<gene>
    <name evidence="1" type="ORF">C4D60_Mb10t17760</name>
</gene>
<accession>A0A4S8IXY5</accession>
<evidence type="ECO:0000313" key="1">
    <source>
        <dbReference type="EMBL" id="THU53753.1"/>
    </source>
</evidence>
<keyword evidence="2" id="KW-1185">Reference proteome</keyword>